<comment type="caution">
    <text evidence="2">The sequence shown here is derived from an EMBL/GenBank/DDBJ whole genome shotgun (WGS) entry which is preliminary data.</text>
</comment>
<organism evidence="2 3">
    <name type="scientific">Digitaria exilis</name>
    <dbReference type="NCBI Taxonomy" id="1010633"/>
    <lineage>
        <taxon>Eukaryota</taxon>
        <taxon>Viridiplantae</taxon>
        <taxon>Streptophyta</taxon>
        <taxon>Embryophyta</taxon>
        <taxon>Tracheophyta</taxon>
        <taxon>Spermatophyta</taxon>
        <taxon>Magnoliopsida</taxon>
        <taxon>Liliopsida</taxon>
        <taxon>Poales</taxon>
        <taxon>Poaceae</taxon>
        <taxon>PACMAD clade</taxon>
        <taxon>Panicoideae</taxon>
        <taxon>Panicodae</taxon>
        <taxon>Paniceae</taxon>
        <taxon>Anthephorinae</taxon>
        <taxon>Digitaria</taxon>
    </lineage>
</organism>
<dbReference type="OrthoDB" id="691840at2759"/>
<keyword evidence="3" id="KW-1185">Reference proteome</keyword>
<evidence type="ECO:0000313" key="3">
    <source>
        <dbReference type="Proteomes" id="UP000636709"/>
    </source>
</evidence>
<dbReference type="Proteomes" id="UP000636709">
    <property type="component" value="Unassembled WGS sequence"/>
</dbReference>
<feature type="region of interest" description="Disordered" evidence="1">
    <location>
        <begin position="1"/>
        <end position="65"/>
    </location>
</feature>
<reference evidence="2" key="1">
    <citation type="submission" date="2020-07" db="EMBL/GenBank/DDBJ databases">
        <title>Genome sequence and genetic diversity analysis of an under-domesticated orphan crop, white fonio (Digitaria exilis).</title>
        <authorList>
            <person name="Bennetzen J.L."/>
            <person name="Chen S."/>
            <person name="Ma X."/>
            <person name="Wang X."/>
            <person name="Yssel A.E.J."/>
            <person name="Chaluvadi S.R."/>
            <person name="Johnson M."/>
            <person name="Gangashetty P."/>
            <person name="Hamidou F."/>
            <person name="Sanogo M.D."/>
            <person name="Zwaenepoel A."/>
            <person name="Wallace J."/>
            <person name="Van De Peer Y."/>
            <person name="Van Deynze A."/>
        </authorList>
    </citation>
    <scope>NUCLEOTIDE SEQUENCE</scope>
    <source>
        <tissue evidence="2">Leaves</tissue>
    </source>
</reference>
<feature type="compositionally biased region" description="Basic and acidic residues" evidence="1">
    <location>
        <begin position="12"/>
        <end position="21"/>
    </location>
</feature>
<evidence type="ECO:0000313" key="2">
    <source>
        <dbReference type="EMBL" id="KAF8716500.1"/>
    </source>
</evidence>
<feature type="compositionally biased region" description="Low complexity" evidence="1">
    <location>
        <begin position="50"/>
        <end position="65"/>
    </location>
</feature>
<dbReference type="PANTHER" id="PTHR31509">
    <property type="entry name" value="BPS1-LIKE PROTEIN"/>
    <property type="match status" value="1"/>
</dbReference>
<accession>A0A835C9B5</accession>
<dbReference type="EMBL" id="JACEFO010001721">
    <property type="protein sequence ID" value="KAF8716500.1"/>
    <property type="molecule type" value="Genomic_DNA"/>
</dbReference>
<name>A0A835C9B5_9POAL</name>
<proteinExistence type="predicted"/>
<protein>
    <submittedName>
        <fullName evidence="2">Uncharacterized protein</fullName>
    </submittedName>
</protein>
<dbReference type="AlphaFoldDB" id="A0A835C9B5"/>
<sequence>MAAVNTPRSLKTRAEQTEPQHVKSFASTPTRTRRDLPAAARTQKPRDTTPNRAAEAEPAANARQQQRATMALLPLPPPLLAIITLLSPQSHSSSLLACRAGATRAEPASLSQFQQCCGGGEGGGVEASEEDAMNAFFTSLARGLDELGSAGGLSSLPALLRAAALLRGLHSQLTLMVGQLHLPPGGRWLDEYMDETARLWDACLAVKLGLASVERYCAAASCAASALDDWLQDPSPLATRQVMRAITASRREAMAAEEENRALADARIAPLSLQLDERLLLRATDARLTGFNGFRGLLYALHNASSLLLLILASGAVSCAAAPGAGGVCAGEAAGAEDAGGFMASIAMLQQRVVAEEAAESGGAPRIRMCEFRCARAAVEAVREEVERAAAAGRKCEGGGGVKDKVEELKAWLDVLRTGTDSLVCQIDDFLDDIVEGRKELSDLCSH</sequence>
<gene>
    <name evidence="2" type="ORF">HU200_026285</name>
</gene>
<evidence type="ECO:0000256" key="1">
    <source>
        <dbReference type="SAM" id="MobiDB-lite"/>
    </source>
</evidence>